<dbReference type="Proteomes" id="UP000821837">
    <property type="component" value="Unassembled WGS sequence"/>
</dbReference>
<feature type="compositionally biased region" description="Basic and acidic residues" evidence="9">
    <location>
        <begin position="611"/>
        <end position="620"/>
    </location>
</feature>
<feature type="short sequence motif" description="Q motif" evidence="7">
    <location>
        <begin position="78"/>
        <end position="106"/>
    </location>
</feature>
<dbReference type="InterPro" id="IPR011545">
    <property type="entry name" value="DEAD/DEAH_box_helicase_dom"/>
</dbReference>
<dbReference type="CDD" id="cd18787">
    <property type="entry name" value="SF2_C_DEAD"/>
    <property type="match status" value="1"/>
</dbReference>
<evidence type="ECO:0000256" key="1">
    <source>
        <dbReference type="ARBA" id="ARBA00012552"/>
    </source>
</evidence>
<dbReference type="InterPro" id="IPR014014">
    <property type="entry name" value="RNA_helicase_DEAD_Q_motif"/>
</dbReference>
<dbReference type="PANTHER" id="PTHR47958">
    <property type="entry name" value="ATP-DEPENDENT RNA HELICASE DBP3"/>
    <property type="match status" value="1"/>
</dbReference>
<evidence type="ECO:0000256" key="3">
    <source>
        <dbReference type="ARBA" id="ARBA00022801"/>
    </source>
</evidence>
<gene>
    <name evidence="13" type="ORF">HPB52_021351</name>
</gene>
<dbReference type="PROSITE" id="PS51194">
    <property type="entry name" value="HELICASE_CTER"/>
    <property type="match status" value="1"/>
</dbReference>
<evidence type="ECO:0000256" key="7">
    <source>
        <dbReference type="PROSITE-ProRule" id="PRU00552"/>
    </source>
</evidence>
<accession>A0A9D4PKL0</accession>
<dbReference type="EC" id="3.6.4.13" evidence="1"/>
<feature type="compositionally biased region" description="Basic and acidic residues" evidence="9">
    <location>
        <begin position="20"/>
        <end position="31"/>
    </location>
</feature>
<dbReference type="PROSITE" id="PS00039">
    <property type="entry name" value="DEAD_ATP_HELICASE"/>
    <property type="match status" value="1"/>
</dbReference>
<evidence type="ECO:0000256" key="6">
    <source>
        <dbReference type="ARBA" id="ARBA00047984"/>
    </source>
</evidence>
<feature type="compositionally biased region" description="Basic and acidic residues" evidence="9">
    <location>
        <begin position="1"/>
        <end position="12"/>
    </location>
</feature>
<keyword evidence="5 8" id="KW-0067">ATP-binding</keyword>
<dbReference type="SMART" id="SM00487">
    <property type="entry name" value="DEXDc"/>
    <property type="match status" value="1"/>
</dbReference>
<comment type="similarity">
    <text evidence="8">Belongs to the DEAD box helicase family.</text>
</comment>
<dbReference type="EMBL" id="JABSTV010001253">
    <property type="protein sequence ID" value="KAH7944534.1"/>
    <property type="molecule type" value="Genomic_DNA"/>
</dbReference>
<evidence type="ECO:0000256" key="4">
    <source>
        <dbReference type="ARBA" id="ARBA00022806"/>
    </source>
</evidence>
<dbReference type="SUPFAM" id="SSF52540">
    <property type="entry name" value="P-loop containing nucleoside triphosphate hydrolases"/>
    <property type="match status" value="2"/>
</dbReference>
<dbReference type="InterPro" id="IPR001650">
    <property type="entry name" value="Helicase_C-like"/>
</dbReference>
<dbReference type="FunFam" id="3.40.50.300:FF:000079">
    <property type="entry name" value="probable ATP-dependent RNA helicase DDX17"/>
    <property type="match status" value="1"/>
</dbReference>
<evidence type="ECO:0000313" key="13">
    <source>
        <dbReference type="EMBL" id="KAH7944534.1"/>
    </source>
</evidence>
<dbReference type="VEuPathDB" id="VectorBase:RSAN_042126"/>
<evidence type="ECO:0000313" key="14">
    <source>
        <dbReference type="Proteomes" id="UP000821837"/>
    </source>
</evidence>
<reference evidence="13" key="2">
    <citation type="submission" date="2021-09" db="EMBL/GenBank/DDBJ databases">
        <authorList>
            <person name="Jia N."/>
            <person name="Wang J."/>
            <person name="Shi W."/>
            <person name="Du L."/>
            <person name="Sun Y."/>
            <person name="Zhan W."/>
            <person name="Jiang J."/>
            <person name="Wang Q."/>
            <person name="Zhang B."/>
            <person name="Ji P."/>
            <person name="Sakyi L.B."/>
            <person name="Cui X."/>
            <person name="Yuan T."/>
            <person name="Jiang B."/>
            <person name="Yang W."/>
            <person name="Lam T.T.-Y."/>
            <person name="Chang Q."/>
            <person name="Ding S."/>
            <person name="Wang X."/>
            <person name="Zhu J."/>
            <person name="Ruan X."/>
            <person name="Zhao L."/>
            <person name="Wei J."/>
            <person name="Que T."/>
            <person name="Du C."/>
            <person name="Cheng J."/>
            <person name="Dai P."/>
            <person name="Han X."/>
            <person name="Huang E."/>
            <person name="Gao Y."/>
            <person name="Liu J."/>
            <person name="Shao H."/>
            <person name="Ye R."/>
            <person name="Li L."/>
            <person name="Wei W."/>
            <person name="Wang X."/>
            <person name="Wang C."/>
            <person name="Huo Q."/>
            <person name="Li W."/>
            <person name="Guo W."/>
            <person name="Chen H."/>
            <person name="Chen S."/>
            <person name="Zhou L."/>
            <person name="Zhou L."/>
            <person name="Ni X."/>
            <person name="Tian J."/>
            <person name="Zhou Y."/>
            <person name="Sheng Y."/>
            <person name="Liu T."/>
            <person name="Pan Y."/>
            <person name="Xia L."/>
            <person name="Li J."/>
            <person name="Zhao F."/>
            <person name="Cao W."/>
        </authorList>
    </citation>
    <scope>NUCLEOTIDE SEQUENCE</scope>
    <source>
        <strain evidence="13">Rsan-2018</strain>
        <tissue evidence="13">Larvae</tissue>
    </source>
</reference>
<name>A0A9D4PKL0_RHISA</name>
<keyword evidence="2 8" id="KW-0547">Nucleotide-binding</keyword>
<evidence type="ECO:0000256" key="2">
    <source>
        <dbReference type="ARBA" id="ARBA00022741"/>
    </source>
</evidence>
<feature type="domain" description="DEAD-box RNA helicase Q" evidence="12">
    <location>
        <begin position="78"/>
        <end position="106"/>
    </location>
</feature>
<dbReference type="Pfam" id="PF00271">
    <property type="entry name" value="Helicase_C"/>
    <property type="match status" value="1"/>
</dbReference>
<evidence type="ECO:0000259" key="10">
    <source>
        <dbReference type="PROSITE" id="PS51192"/>
    </source>
</evidence>
<dbReference type="PROSITE" id="PS51195">
    <property type="entry name" value="Q_MOTIF"/>
    <property type="match status" value="1"/>
</dbReference>
<keyword evidence="4 8" id="KW-0347">Helicase</keyword>
<feature type="domain" description="Helicase ATP-binding" evidence="10">
    <location>
        <begin position="109"/>
        <end position="284"/>
    </location>
</feature>
<dbReference type="Pfam" id="PF00270">
    <property type="entry name" value="DEAD"/>
    <property type="match status" value="1"/>
</dbReference>
<sequence length="691" mass="77053">MNRWGRGGDDGPRGSLKGRQPGERLRKPKWDLSRLPPFQKDFYKEHPTTAHRPKHEVDVYRKQHDITIRGKDVPNPILTFEEANLPDFCMSAIRQAQYNTPTPIQAQGWPIALSGRDMVGIAQTGSGKTLAYILPAILHISHQPYLERGDGPIALVVAPTRELAQQIQQVASEFGRASRIRNTCVFGGAPKGPQIRDLERGVEICIATPGRLIDFLEAGKTNLRRCTYLVLDEADRMLDMGFEPQIRKIVEQIRPDRQTLMWSATWPKEVRSLAEDFLKDYVQINIGALQLCANHRILQIIDVCQESEKDTKLFKLLQEIMNERENKTIIFAETKRKVDELTRRMRRDGWPAMCIHGDKSQPERDWVLGEFRSGKSPILVATDVAARGLDLTSHIGSRESEMQTCGGQWRGWRRGRGADWSGNLKTAPRVARNLGMHLGSFVASHQLAHTAALRGDSGGKLPPPPLVTWAGPGPAGRSADLKNECARPAKTPPPQKGGRGHRRHRLEARRWGRRFALAPEPAPHWWAGLRMPRPAPDTLAHLLSSGGDPAYLRDTVYWHRPQRRRTASGLASKERRVESSDVEAFARAKRRGRHGKRGRSGASVPPPPSEARPHLLPHDDRAGGLTAPVCRPVCGGCFSTDPRAASLARRGRETTGNDNVGFPLRPFPPNCTCRPVHGGRCPRVECGALES</sequence>
<evidence type="ECO:0000256" key="8">
    <source>
        <dbReference type="RuleBase" id="RU000492"/>
    </source>
</evidence>
<dbReference type="InterPro" id="IPR027417">
    <property type="entry name" value="P-loop_NTPase"/>
</dbReference>
<reference evidence="13" key="1">
    <citation type="journal article" date="2020" name="Cell">
        <title>Large-Scale Comparative Analyses of Tick Genomes Elucidate Their Genetic Diversity and Vector Capacities.</title>
        <authorList>
            <consortium name="Tick Genome and Microbiome Consortium (TIGMIC)"/>
            <person name="Jia N."/>
            <person name="Wang J."/>
            <person name="Shi W."/>
            <person name="Du L."/>
            <person name="Sun Y."/>
            <person name="Zhan W."/>
            <person name="Jiang J.F."/>
            <person name="Wang Q."/>
            <person name="Zhang B."/>
            <person name="Ji P."/>
            <person name="Bell-Sakyi L."/>
            <person name="Cui X.M."/>
            <person name="Yuan T.T."/>
            <person name="Jiang B.G."/>
            <person name="Yang W.F."/>
            <person name="Lam T.T."/>
            <person name="Chang Q.C."/>
            <person name="Ding S.J."/>
            <person name="Wang X.J."/>
            <person name="Zhu J.G."/>
            <person name="Ruan X.D."/>
            <person name="Zhao L."/>
            <person name="Wei J.T."/>
            <person name="Ye R.Z."/>
            <person name="Que T.C."/>
            <person name="Du C.H."/>
            <person name="Zhou Y.H."/>
            <person name="Cheng J.X."/>
            <person name="Dai P.F."/>
            <person name="Guo W.B."/>
            <person name="Han X.H."/>
            <person name="Huang E.J."/>
            <person name="Li L.F."/>
            <person name="Wei W."/>
            <person name="Gao Y.C."/>
            <person name="Liu J.Z."/>
            <person name="Shao H.Z."/>
            <person name="Wang X."/>
            <person name="Wang C.C."/>
            <person name="Yang T.C."/>
            <person name="Huo Q.B."/>
            <person name="Li W."/>
            <person name="Chen H.Y."/>
            <person name="Chen S.E."/>
            <person name="Zhou L.G."/>
            <person name="Ni X.B."/>
            <person name="Tian J.H."/>
            <person name="Sheng Y."/>
            <person name="Liu T."/>
            <person name="Pan Y.S."/>
            <person name="Xia L.Y."/>
            <person name="Li J."/>
            <person name="Zhao F."/>
            <person name="Cao W.C."/>
        </authorList>
    </citation>
    <scope>NUCLEOTIDE SEQUENCE</scope>
    <source>
        <strain evidence="13">Rsan-2018</strain>
    </source>
</reference>
<dbReference type="Gene3D" id="3.40.50.300">
    <property type="entry name" value="P-loop containing nucleotide triphosphate hydrolases"/>
    <property type="match status" value="2"/>
</dbReference>
<feature type="region of interest" description="Disordered" evidence="9">
    <location>
        <begin position="1"/>
        <end position="31"/>
    </location>
</feature>
<feature type="region of interest" description="Disordered" evidence="9">
    <location>
        <begin position="563"/>
        <end position="620"/>
    </location>
</feature>
<comment type="catalytic activity">
    <reaction evidence="6">
        <text>ATP + H2O = ADP + phosphate + H(+)</text>
        <dbReference type="Rhea" id="RHEA:13065"/>
        <dbReference type="ChEBI" id="CHEBI:15377"/>
        <dbReference type="ChEBI" id="CHEBI:15378"/>
        <dbReference type="ChEBI" id="CHEBI:30616"/>
        <dbReference type="ChEBI" id="CHEBI:43474"/>
        <dbReference type="ChEBI" id="CHEBI:456216"/>
        <dbReference type="EC" id="3.6.4.13"/>
    </reaction>
</comment>
<organism evidence="13 14">
    <name type="scientific">Rhipicephalus sanguineus</name>
    <name type="common">Brown dog tick</name>
    <name type="synonym">Ixodes sanguineus</name>
    <dbReference type="NCBI Taxonomy" id="34632"/>
    <lineage>
        <taxon>Eukaryota</taxon>
        <taxon>Metazoa</taxon>
        <taxon>Ecdysozoa</taxon>
        <taxon>Arthropoda</taxon>
        <taxon>Chelicerata</taxon>
        <taxon>Arachnida</taxon>
        <taxon>Acari</taxon>
        <taxon>Parasitiformes</taxon>
        <taxon>Ixodida</taxon>
        <taxon>Ixodoidea</taxon>
        <taxon>Ixodidae</taxon>
        <taxon>Rhipicephalinae</taxon>
        <taxon>Rhipicephalus</taxon>
        <taxon>Rhipicephalus</taxon>
    </lineage>
</organism>
<feature type="compositionally biased region" description="Basic residues" evidence="9">
    <location>
        <begin position="587"/>
        <end position="599"/>
    </location>
</feature>
<feature type="domain" description="Helicase C-terminal" evidence="11">
    <location>
        <begin position="312"/>
        <end position="453"/>
    </location>
</feature>
<dbReference type="AlphaFoldDB" id="A0A9D4PKL0"/>
<keyword evidence="3 8" id="KW-0378">Hydrolase</keyword>
<evidence type="ECO:0000259" key="11">
    <source>
        <dbReference type="PROSITE" id="PS51194"/>
    </source>
</evidence>
<keyword evidence="14" id="KW-1185">Reference proteome</keyword>
<protein>
    <recommendedName>
        <fullName evidence="1">RNA helicase</fullName>
        <ecNumber evidence="1">3.6.4.13</ecNumber>
    </recommendedName>
</protein>
<dbReference type="GO" id="GO:0016787">
    <property type="term" value="F:hydrolase activity"/>
    <property type="evidence" value="ECO:0007669"/>
    <property type="project" value="UniProtKB-KW"/>
</dbReference>
<dbReference type="GO" id="GO:0003724">
    <property type="term" value="F:RNA helicase activity"/>
    <property type="evidence" value="ECO:0007669"/>
    <property type="project" value="UniProtKB-EC"/>
</dbReference>
<evidence type="ECO:0000256" key="5">
    <source>
        <dbReference type="ARBA" id="ARBA00022840"/>
    </source>
</evidence>
<dbReference type="GO" id="GO:0005524">
    <property type="term" value="F:ATP binding"/>
    <property type="evidence" value="ECO:0007669"/>
    <property type="project" value="UniProtKB-KW"/>
</dbReference>
<dbReference type="SMART" id="SM00490">
    <property type="entry name" value="HELICc"/>
    <property type="match status" value="1"/>
</dbReference>
<dbReference type="InterPro" id="IPR014001">
    <property type="entry name" value="Helicase_ATP-bd"/>
</dbReference>
<dbReference type="InterPro" id="IPR000629">
    <property type="entry name" value="RNA-helicase_DEAD-box_CS"/>
</dbReference>
<evidence type="ECO:0000259" key="12">
    <source>
        <dbReference type="PROSITE" id="PS51195"/>
    </source>
</evidence>
<proteinExistence type="inferred from homology"/>
<feature type="region of interest" description="Disordered" evidence="9">
    <location>
        <begin position="485"/>
        <end position="504"/>
    </location>
</feature>
<comment type="caution">
    <text evidence="13">The sequence shown here is derived from an EMBL/GenBank/DDBJ whole genome shotgun (WGS) entry which is preliminary data.</text>
</comment>
<dbReference type="PROSITE" id="PS51192">
    <property type="entry name" value="HELICASE_ATP_BIND_1"/>
    <property type="match status" value="1"/>
</dbReference>
<evidence type="ECO:0000256" key="9">
    <source>
        <dbReference type="SAM" id="MobiDB-lite"/>
    </source>
</evidence>
<dbReference type="GO" id="GO:0003676">
    <property type="term" value="F:nucleic acid binding"/>
    <property type="evidence" value="ECO:0007669"/>
    <property type="project" value="InterPro"/>
</dbReference>